<feature type="transmembrane region" description="Helical" evidence="7">
    <location>
        <begin position="307"/>
        <end position="329"/>
    </location>
</feature>
<dbReference type="Pfam" id="PF02990">
    <property type="entry name" value="EMP70"/>
    <property type="match status" value="1"/>
</dbReference>
<organism evidence="8 9">
    <name type="scientific">Globodera rostochiensis</name>
    <name type="common">Golden nematode worm</name>
    <name type="synonym">Heterodera rostochiensis</name>
    <dbReference type="NCBI Taxonomy" id="31243"/>
    <lineage>
        <taxon>Eukaryota</taxon>
        <taxon>Metazoa</taxon>
        <taxon>Ecdysozoa</taxon>
        <taxon>Nematoda</taxon>
        <taxon>Chromadorea</taxon>
        <taxon>Rhabditida</taxon>
        <taxon>Tylenchina</taxon>
        <taxon>Tylenchomorpha</taxon>
        <taxon>Tylenchoidea</taxon>
        <taxon>Heteroderidae</taxon>
        <taxon>Heteroderinae</taxon>
        <taxon>Globodera</taxon>
    </lineage>
</organism>
<keyword evidence="3 7" id="KW-0812">Transmembrane</keyword>
<sequence>MIADFSVLCDEHDHVYRANAEVVLWMNTVGPYSNRQETYNYFSLPFCKGYKTTIEHYHETLGEALLGVELEFSGLDIRFNVEQPKTEYCKKTLSSSEAEALIFAVEHNYWYQMYIDELPLLALVGEKDNGTAFIYTHKKFEIGYNGNQIVLADVVAESRRELKPNQELSFTYEVSWKQSDVNFDKRFERYLDPSFFQHRIHWFSIFNSFMMVIFLVGLVWMILLRTLSKDYARYHKEQVEDPEADELDLPDDYGWKQVHGDVFRSPAHPLLFSSIIGTGYHLITSVLTTILLAIISEFYTERGSLLSAAIFVYAISAPVNGCFGGGMYLRTGGKRWIKQMLLGALFFPGLISLVALGVNAVAIGYHASRAIPFTTMLAIVAICLFVVVPLNLIGTLIGRSVKGKADIPCRINVVPRPIPDKKWYLEPIVIAVSAGFLPFGSIFIEMYFIFTSFWAYKIYYVYGFMLLVALILIVVTACVSIVGTYFLLNSEDYRWRWTSFASGASVSFYIYNYAFYYYFFKTKMYGLFQTSFYFAYMLLFALALGLLCGTVGYVSSASFVHKIYARIKLD</sequence>
<feature type="transmembrane region" description="Helical" evidence="7">
    <location>
        <begin position="202"/>
        <end position="224"/>
    </location>
</feature>
<evidence type="ECO:0000313" key="8">
    <source>
        <dbReference type="Proteomes" id="UP000887572"/>
    </source>
</evidence>
<dbReference type="InterPro" id="IPR004240">
    <property type="entry name" value="EMP70"/>
</dbReference>
<name>A0A914HA10_GLORO</name>
<dbReference type="GO" id="GO:0016020">
    <property type="term" value="C:membrane"/>
    <property type="evidence" value="ECO:0007669"/>
    <property type="project" value="UniProtKB-SubCell"/>
</dbReference>
<feature type="transmembrane region" description="Helical" evidence="7">
    <location>
        <begin position="500"/>
        <end position="520"/>
    </location>
</feature>
<feature type="transmembrane region" description="Helical" evidence="7">
    <location>
        <begin position="532"/>
        <end position="554"/>
    </location>
</feature>
<keyword evidence="5 7" id="KW-1133">Transmembrane helix</keyword>
<feature type="transmembrane region" description="Helical" evidence="7">
    <location>
        <begin position="341"/>
        <end position="365"/>
    </location>
</feature>
<comment type="similarity">
    <text evidence="2 7">Belongs to the nonaspanin (TM9SF) (TC 9.A.2) family.</text>
</comment>
<accession>A0A914HA10</accession>
<dbReference type="AlphaFoldDB" id="A0A914HA10"/>
<evidence type="ECO:0000256" key="7">
    <source>
        <dbReference type="RuleBase" id="RU363079"/>
    </source>
</evidence>
<evidence type="ECO:0000256" key="5">
    <source>
        <dbReference type="ARBA" id="ARBA00022989"/>
    </source>
</evidence>
<evidence type="ECO:0000256" key="3">
    <source>
        <dbReference type="ARBA" id="ARBA00022692"/>
    </source>
</evidence>
<keyword evidence="6 7" id="KW-0472">Membrane</keyword>
<protein>
    <recommendedName>
        <fullName evidence="7">Transmembrane 9 superfamily member</fullName>
    </recommendedName>
</protein>
<evidence type="ECO:0000256" key="4">
    <source>
        <dbReference type="ARBA" id="ARBA00022729"/>
    </source>
</evidence>
<feature type="transmembrane region" description="Helical" evidence="7">
    <location>
        <begin position="270"/>
        <end position="295"/>
    </location>
</feature>
<keyword evidence="4" id="KW-0732">Signal</keyword>
<feature type="transmembrane region" description="Helical" evidence="7">
    <location>
        <begin position="371"/>
        <end position="394"/>
    </location>
</feature>
<dbReference type="PANTHER" id="PTHR10766:SF41">
    <property type="entry name" value="TRANSMEMBRANE 9 SUPERFAMILY MEMBER 3"/>
    <property type="match status" value="1"/>
</dbReference>
<evidence type="ECO:0000256" key="1">
    <source>
        <dbReference type="ARBA" id="ARBA00004141"/>
    </source>
</evidence>
<feature type="transmembrane region" description="Helical" evidence="7">
    <location>
        <begin position="428"/>
        <end position="450"/>
    </location>
</feature>
<dbReference type="GO" id="GO:0072657">
    <property type="term" value="P:protein localization to membrane"/>
    <property type="evidence" value="ECO:0007669"/>
    <property type="project" value="TreeGrafter"/>
</dbReference>
<evidence type="ECO:0000256" key="2">
    <source>
        <dbReference type="ARBA" id="ARBA00005227"/>
    </source>
</evidence>
<feature type="transmembrane region" description="Helical" evidence="7">
    <location>
        <begin position="462"/>
        <end position="488"/>
    </location>
</feature>
<dbReference type="PANTHER" id="PTHR10766">
    <property type="entry name" value="TRANSMEMBRANE 9 SUPERFAMILY PROTEIN"/>
    <property type="match status" value="1"/>
</dbReference>
<keyword evidence="8" id="KW-1185">Reference proteome</keyword>
<reference evidence="9" key="1">
    <citation type="submission" date="2022-11" db="UniProtKB">
        <authorList>
            <consortium name="WormBaseParasite"/>
        </authorList>
    </citation>
    <scope>IDENTIFICATION</scope>
</reference>
<dbReference type="Proteomes" id="UP000887572">
    <property type="component" value="Unplaced"/>
</dbReference>
<evidence type="ECO:0000256" key="6">
    <source>
        <dbReference type="ARBA" id="ARBA00023136"/>
    </source>
</evidence>
<comment type="subcellular location">
    <subcellularLocation>
        <location evidence="1">Membrane</location>
        <topology evidence="1">Multi-pass membrane protein</topology>
    </subcellularLocation>
</comment>
<proteinExistence type="inferred from homology"/>
<evidence type="ECO:0000313" key="9">
    <source>
        <dbReference type="WBParaSite" id="Gr19_v10_g15171.t1"/>
    </source>
</evidence>
<dbReference type="WBParaSite" id="Gr19_v10_g15171.t1">
    <property type="protein sequence ID" value="Gr19_v10_g15171.t1"/>
    <property type="gene ID" value="Gr19_v10_g15171"/>
</dbReference>